<organism evidence="1 2">
    <name type="scientific">Klebsiella michiganensis</name>
    <dbReference type="NCBI Taxonomy" id="1134687"/>
    <lineage>
        <taxon>Bacteria</taxon>
        <taxon>Pseudomonadati</taxon>
        <taxon>Pseudomonadota</taxon>
        <taxon>Gammaproteobacteria</taxon>
        <taxon>Enterobacterales</taxon>
        <taxon>Enterobacteriaceae</taxon>
        <taxon>Klebsiella/Raoultella group</taxon>
        <taxon>Klebsiella</taxon>
    </lineage>
</organism>
<feature type="non-terminal residue" evidence="1">
    <location>
        <position position="108"/>
    </location>
</feature>
<dbReference type="AlphaFoldDB" id="A0A2J4XVC4"/>
<sequence>MPEQYRCSLPVKAGDQRQIGELTGAACATLVAEMAERHGGPVVLIAPDMQNALRLNDEIRQFTDSMVAGLADWETLPYDSFSPHQDIISSRLATLYQLPTMERGVLII</sequence>
<reference evidence="1 2" key="1">
    <citation type="submission" date="2017-11" db="EMBL/GenBank/DDBJ databases">
        <authorList>
            <person name="Han C.G."/>
        </authorList>
    </citation>
    <scope>NUCLEOTIDE SEQUENCE [LARGE SCALE GENOMIC DNA]</scope>
    <source>
        <strain evidence="1 2">A2</strain>
    </source>
</reference>
<protein>
    <recommendedName>
        <fullName evidence="3">Transcription-repair coupling factor</fullName>
    </recommendedName>
</protein>
<gene>
    <name evidence="1" type="ORF">CWM85_40850</name>
</gene>
<reference evidence="1 2" key="2">
    <citation type="submission" date="2018-01" db="EMBL/GenBank/DDBJ databases">
        <title>Genomic study of Klebsiella pneumoniae.</title>
        <authorList>
            <person name="Yang Y."/>
            <person name="Bicalho R."/>
        </authorList>
    </citation>
    <scope>NUCLEOTIDE SEQUENCE [LARGE SCALE GENOMIC DNA]</scope>
    <source>
        <strain evidence="1 2">A2</strain>
    </source>
</reference>
<evidence type="ECO:0008006" key="3">
    <source>
        <dbReference type="Google" id="ProtNLM"/>
    </source>
</evidence>
<evidence type="ECO:0000313" key="1">
    <source>
        <dbReference type="EMBL" id="PLM42490.1"/>
    </source>
</evidence>
<comment type="caution">
    <text evidence="1">The sequence shown here is derived from an EMBL/GenBank/DDBJ whole genome shotgun (WGS) entry which is preliminary data.</text>
</comment>
<dbReference type="EMBL" id="PIET01002635">
    <property type="protein sequence ID" value="PLM42490.1"/>
    <property type="molecule type" value="Genomic_DNA"/>
</dbReference>
<evidence type="ECO:0000313" key="2">
    <source>
        <dbReference type="Proteomes" id="UP000234661"/>
    </source>
</evidence>
<accession>A0A2J4XVC4</accession>
<dbReference type="SUPFAM" id="SSF52540">
    <property type="entry name" value="P-loop containing nucleoside triphosphate hydrolases"/>
    <property type="match status" value="1"/>
</dbReference>
<name>A0A2J4XVC4_9ENTR</name>
<dbReference type="Gene3D" id="3.40.50.11180">
    <property type="match status" value="1"/>
</dbReference>
<proteinExistence type="predicted"/>
<dbReference type="InterPro" id="IPR027417">
    <property type="entry name" value="P-loop_NTPase"/>
</dbReference>
<dbReference type="Proteomes" id="UP000234661">
    <property type="component" value="Unassembled WGS sequence"/>
</dbReference>